<evidence type="ECO:0000313" key="2">
    <source>
        <dbReference type="Proteomes" id="UP000294847"/>
    </source>
</evidence>
<dbReference type="EMBL" id="CP034205">
    <property type="protein sequence ID" value="QBZ57582.1"/>
    <property type="molecule type" value="Genomic_DNA"/>
</dbReference>
<accession>A0A4P7N7G7</accession>
<dbReference type="Proteomes" id="UP000294847">
    <property type="component" value="Chromosome 2"/>
</dbReference>
<dbReference type="AlphaFoldDB" id="A0A4P7N7G7"/>
<reference evidence="1 2" key="1">
    <citation type="journal article" date="2019" name="Mol. Biol. Evol.">
        <title>Blast fungal genomes show frequent chromosomal changes, gene gains and losses, and effector gene turnover.</title>
        <authorList>
            <person name="Gomez Luciano L.B."/>
            <person name="Jason Tsai I."/>
            <person name="Chuma I."/>
            <person name="Tosa Y."/>
            <person name="Chen Y.H."/>
            <person name="Li J.Y."/>
            <person name="Li M.Y."/>
            <person name="Jade Lu M.Y."/>
            <person name="Nakayashiki H."/>
            <person name="Li W.H."/>
        </authorList>
    </citation>
    <scope>NUCLEOTIDE SEQUENCE [LARGE SCALE GENOMIC DNA]</scope>
    <source>
        <strain evidence="1">MZ5-1-6</strain>
    </source>
</reference>
<organism evidence="1 2">
    <name type="scientific">Pyricularia oryzae</name>
    <name type="common">Rice blast fungus</name>
    <name type="synonym">Magnaporthe oryzae</name>
    <dbReference type="NCBI Taxonomy" id="318829"/>
    <lineage>
        <taxon>Eukaryota</taxon>
        <taxon>Fungi</taxon>
        <taxon>Dikarya</taxon>
        <taxon>Ascomycota</taxon>
        <taxon>Pezizomycotina</taxon>
        <taxon>Sordariomycetes</taxon>
        <taxon>Sordariomycetidae</taxon>
        <taxon>Magnaporthales</taxon>
        <taxon>Pyriculariaceae</taxon>
        <taxon>Pyricularia</taxon>
    </lineage>
</organism>
<sequence length="59" mass="6640">MSVLFPVTVFGFRKTRPKKNEKPRNRLVSPGLGFLRNVFGTGSDNAEPGIKEIRKKPLI</sequence>
<evidence type="ECO:0000313" key="1">
    <source>
        <dbReference type="EMBL" id="QBZ57582.1"/>
    </source>
</evidence>
<gene>
    <name evidence="1" type="ORF">PoMZ_02511</name>
</gene>
<proteinExistence type="predicted"/>
<name>A0A4P7N7G7_PYROR</name>
<protein>
    <submittedName>
        <fullName evidence="1">Uncharacterized protein</fullName>
    </submittedName>
</protein>